<dbReference type="InterPro" id="IPR009057">
    <property type="entry name" value="Homeodomain-like_sf"/>
</dbReference>
<keyword evidence="2 4" id="KW-0238">DNA-binding</keyword>
<organism evidence="6 7">
    <name type="scientific">Haloprofundus marisrubri</name>
    <dbReference type="NCBI Taxonomy" id="1514971"/>
    <lineage>
        <taxon>Archaea</taxon>
        <taxon>Methanobacteriati</taxon>
        <taxon>Methanobacteriota</taxon>
        <taxon>Stenosarchaea group</taxon>
        <taxon>Halobacteria</taxon>
        <taxon>Halobacteriales</taxon>
        <taxon>Haloferacaceae</taxon>
        <taxon>Haloprofundus</taxon>
    </lineage>
</organism>
<dbReference type="SUPFAM" id="SSF46689">
    <property type="entry name" value="Homeodomain-like"/>
    <property type="match status" value="1"/>
</dbReference>
<dbReference type="STRING" id="1514971.AUR64_00100"/>
<dbReference type="RefSeq" id="WP_058579915.1">
    <property type="nucleotide sequence ID" value="NZ_LOPU01000001.1"/>
</dbReference>
<evidence type="ECO:0000313" key="7">
    <source>
        <dbReference type="Proteomes" id="UP000054387"/>
    </source>
</evidence>
<evidence type="ECO:0000256" key="3">
    <source>
        <dbReference type="ARBA" id="ARBA00023163"/>
    </source>
</evidence>
<dbReference type="InterPro" id="IPR001647">
    <property type="entry name" value="HTH_TetR"/>
</dbReference>
<dbReference type="Pfam" id="PF00440">
    <property type="entry name" value="TetR_N"/>
    <property type="match status" value="1"/>
</dbReference>
<evidence type="ECO:0000256" key="4">
    <source>
        <dbReference type="PROSITE-ProRule" id="PRU00335"/>
    </source>
</evidence>
<dbReference type="AlphaFoldDB" id="A0A0W1RDT3"/>
<dbReference type="Proteomes" id="UP000054387">
    <property type="component" value="Unassembled WGS sequence"/>
</dbReference>
<evidence type="ECO:0000256" key="1">
    <source>
        <dbReference type="ARBA" id="ARBA00023015"/>
    </source>
</evidence>
<comment type="caution">
    <text evidence="6">The sequence shown here is derived from an EMBL/GenBank/DDBJ whole genome shotgun (WGS) entry which is preliminary data.</text>
</comment>
<evidence type="ECO:0000259" key="5">
    <source>
        <dbReference type="PROSITE" id="PS50977"/>
    </source>
</evidence>
<dbReference type="OrthoDB" id="135877at2157"/>
<dbReference type="EMBL" id="LOPU01000001">
    <property type="protein sequence ID" value="KTG11630.1"/>
    <property type="molecule type" value="Genomic_DNA"/>
</dbReference>
<proteinExistence type="predicted"/>
<dbReference type="PRINTS" id="PR00455">
    <property type="entry name" value="HTHTETR"/>
</dbReference>
<keyword evidence="3" id="KW-0804">Transcription</keyword>
<dbReference type="PANTHER" id="PTHR47506:SF1">
    <property type="entry name" value="HTH-TYPE TRANSCRIPTIONAL REGULATOR YJDC"/>
    <property type="match status" value="1"/>
</dbReference>
<evidence type="ECO:0000256" key="2">
    <source>
        <dbReference type="ARBA" id="ARBA00023125"/>
    </source>
</evidence>
<protein>
    <recommendedName>
        <fullName evidence="5">HTH tetR-type domain-containing protein</fullName>
    </recommendedName>
</protein>
<name>A0A0W1RDT3_9EURY</name>
<dbReference type="PROSITE" id="PS50977">
    <property type="entry name" value="HTH_TETR_2"/>
    <property type="match status" value="1"/>
</dbReference>
<keyword evidence="1" id="KW-0805">Transcription regulation</keyword>
<reference evidence="6 7" key="1">
    <citation type="submission" date="2015-12" db="EMBL/GenBank/DDBJ databases">
        <title>Haloprofundus marisrubri gen. nov., sp. nov., an extremely halophilic archaeon isolated from the Discovery deep brine-seawater interface in the Red Sea.</title>
        <authorList>
            <person name="Zhang G."/>
            <person name="Stingl U."/>
            <person name="Rashid M."/>
        </authorList>
    </citation>
    <scope>NUCLEOTIDE SEQUENCE [LARGE SCALE GENOMIC DNA]</scope>
    <source>
        <strain evidence="6 7">SB9</strain>
    </source>
</reference>
<dbReference type="Gene3D" id="1.10.10.60">
    <property type="entry name" value="Homeodomain-like"/>
    <property type="match status" value="1"/>
</dbReference>
<evidence type="ECO:0000313" key="6">
    <source>
        <dbReference type="EMBL" id="KTG11630.1"/>
    </source>
</evidence>
<keyword evidence="7" id="KW-1185">Reference proteome</keyword>
<dbReference type="GO" id="GO:0003677">
    <property type="term" value="F:DNA binding"/>
    <property type="evidence" value="ECO:0007669"/>
    <property type="project" value="UniProtKB-UniRule"/>
</dbReference>
<accession>A0A0W1RDT3</accession>
<dbReference type="PANTHER" id="PTHR47506">
    <property type="entry name" value="TRANSCRIPTIONAL REGULATORY PROTEIN"/>
    <property type="match status" value="1"/>
</dbReference>
<feature type="DNA-binding region" description="H-T-H motif" evidence="4">
    <location>
        <begin position="33"/>
        <end position="52"/>
    </location>
</feature>
<feature type="domain" description="HTH tetR-type" evidence="5">
    <location>
        <begin position="10"/>
        <end position="70"/>
    </location>
</feature>
<dbReference type="Gene3D" id="1.10.357.10">
    <property type="entry name" value="Tetracycline Repressor, domain 2"/>
    <property type="match status" value="1"/>
</dbReference>
<sequence>MRGFTDAERERIERELVDVGRELFAQYGLSKTTIADLTEPVGVAPSTFYQFFDSKEALYLHILEGEGERLVARLHESLADVDDAETGIRTLLDVVMGELETNPLIRALVSADELGHLQSQFTDAEAADARAQKTALLESFLDQWEETGLLADEGPSVVADVLRAATFVTLYREEFDDYGRVRDALVDVVAVGVTADRSD</sequence>
<gene>
    <name evidence="6" type="ORF">AUR64_00100</name>
</gene>